<organism evidence="16 17">
    <name type="scientific">Dechloromonas agitata</name>
    <dbReference type="NCBI Taxonomy" id="73030"/>
    <lineage>
        <taxon>Bacteria</taxon>
        <taxon>Pseudomonadati</taxon>
        <taxon>Pseudomonadota</taxon>
        <taxon>Betaproteobacteria</taxon>
        <taxon>Rhodocyclales</taxon>
        <taxon>Azonexaceae</taxon>
        <taxon>Dechloromonas</taxon>
    </lineage>
</organism>
<dbReference type="Pfam" id="PF08328">
    <property type="entry name" value="ASL_C"/>
    <property type="match status" value="1"/>
</dbReference>
<gene>
    <name evidence="16" type="primary">purB</name>
    <name evidence="16" type="ORF">HXL68_05160</name>
</gene>
<dbReference type="SUPFAM" id="SSF48557">
    <property type="entry name" value="L-aspartase-like"/>
    <property type="match status" value="1"/>
</dbReference>
<dbReference type="PRINTS" id="PR00149">
    <property type="entry name" value="FUMRATELYASE"/>
</dbReference>
<evidence type="ECO:0000256" key="8">
    <source>
        <dbReference type="ARBA" id="ARBA00024477"/>
    </source>
</evidence>
<dbReference type="PROSITE" id="PS00163">
    <property type="entry name" value="FUMARATE_LYASES"/>
    <property type="match status" value="1"/>
</dbReference>
<comment type="similarity">
    <text evidence="3 13">Belongs to the lyase 1 family. Adenylosuccinate lyase subfamily.</text>
</comment>
<dbReference type="InterPro" id="IPR020557">
    <property type="entry name" value="Fumarate_lyase_CS"/>
</dbReference>
<dbReference type="InterPro" id="IPR013539">
    <property type="entry name" value="PurB_C"/>
</dbReference>
<evidence type="ECO:0000256" key="12">
    <source>
        <dbReference type="NCBIfam" id="TIGR00928"/>
    </source>
</evidence>
<dbReference type="AlphaFoldDB" id="A0A930BSD3"/>
<dbReference type="InterPro" id="IPR047136">
    <property type="entry name" value="PurB_bact"/>
</dbReference>
<comment type="pathway">
    <text evidence="2 13">Purine metabolism; AMP biosynthesis via de novo pathway; AMP from IMP: step 2/2.</text>
</comment>
<reference evidence="16" key="1">
    <citation type="submission" date="2020-04" db="EMBL/GenBank/DDBJ databases">
        <title>Deep metagenomics examines the oral microbiome during advanced dental caries in children, revealing novel taxa and co-occurrences with host molecules.</title>
        <authorList>
            <person name="Baker J.L."/>
            <person name="Morton J.T."/>
            <person name="Dinis M."/>
            <person name="Alvarez R."/>
            <person name="Tran N.C."/>
            <person name="Knight R."/>
            <person name="Edlund A."/>
        </authorList>
    </citation>
    <scope>NUCLEOTIDE SEQUENCE</scope>
    <source>
        <strain evidence="16">JCVI_32_bin.24</strain>
    </source>
</reference>
<dbReference type="FunFam" id="1.20.200.10:FF:000004">
    <property type="entry name" value="Adenylosuccinate lyase"/>
    <property type="match status" value="1"/>
</dbReference>
<dbReference type="Pfam" id="PF00206">
    <property type="entry name" value="Lyase_1"/>
    <property type="match status" value="1"/>
</dbReference>
<feature type="domain" description="Fumarate lyase N-terminal" evidence="14">
    <location>
        <begin position="14"/>
        <end position="312"/>
    </location>
</feature>
<evidence type="ECO:0000256" key="2">
    <source>
        <dbReference type="ARBA" id="ARBA00004734"/>
    </source>
</evidence>
<dbReference type="Gene3D" id="1.20.200.10">
    <property type="entry name" value="Fumarase/aspartase (Central domain)"/>
    <property type="match status" value="1"/>
</dbReference>
<comment type="pathway">
    <text evidence="1 13">Purine metabolism; IMP biosynthesis via de novo pathway; 5-amino-1-(5-phospho-D-ribosyl)imidazole-4-carboxamide from 5-amino-1-(5-phospho-D-ribosyl)imidazole-4-carboxylate: step 2/2.</text>
</comment>
<dbReference type="PANTHER" id="PTHR43411:SF1">
    <property type="entry name" value="ADENYLOSUCCINATE LYASE"/>
    <property type="match status" value="1"/>
</dbReference>
<dbReference type="EMBL" id="JABZMI010000066">
    <property type="protein sequence ID" value="MBF1164411.1"/>
    <property type="molecule type" value="Genomic_DNA"/>
</dbReference>
<dbReference type="Gene3D" id="1.10.40.30">
    <property type="entry name" value="Fumarase/aspartase (C-terminal domain)"/>
    <property type="match status" value="1"/>
</dbReference>
<evidence type="ECO:0000256" key="9">
    <source>
        <dbReference type="ARBA" id="ARBA00025012"/>
    </source>
</evidence>
<dbReference type="GO" id="GO:0004018">
    <property type="term" value="F:N6-(1,2-dicarboxyethyl)AMP AMP-lyase (fumarate-forming) activity"/>
    <property type="evidence" value="ECO:0007669"/>
    <property type="project" value="UniProtKB-UniRule"/>
</dbReference>
<evidence type="ECO:0000256" key="6">
    <source>
        <dbReference type="ARBA" id="ARBA00022755"/>
    </source>
</evidence>
<dbReference type="GO" id="GO:0006188">
    <property type="term" value="P:IMP biosynthetic process"/>
    <property type="evidence" value="ECO:0007669"/>
    <property type="project" value="InterPro"/>
</dbReference>
<dbReference type="InterPro" id="IPR008948">
    <property type="entry name" value="L-Aspartase-like"/>
</dbReference>
<evidence type="ECO:0000256" key="1">
    <source>
        <dbReference type="ARBA" id="ARBA00004706"/>
    </source>
</evidence>
<evidence type="ECO:0000259" key="14">
    <source>
        <dbReference type="Pfam" id="PF00206"/>
    </source>
</evidence>
<evidence type="ECO:0000256" key="11">
    <source>
        <dbReference type="ARBA" id="ARBA00049115"/>
    </source>
</evidence>
<dbReference type="Gene3D" id="1.10.275.10">
    <property type="entry name" value="Fumarase/aspartase (N-terminal domain)"/>
    <property type="match status" value="1"/>
</dbReference>
<protein>
    <recommendedName>
        <fullName evidence="5 12">Adenylosuccinate lyase</fullName>
        <shortName evidence="13">ASL</shortName>
        <ecNumber evidence="4 12">4.3.2.2</ecNumber>
    </recommendedName>
    <alternativeName>
        <fullName evidence="10 13">Adenylosuccinase</fullName>
    </alternativeName>
</protein>
<evidence type="ECO:0000256" key="3">
    <source>
        <dbReference type="ARBA" id="ARBA00008273"/>
    </source>
</evidence>
<evidence type="ECO:0000313" key="16">
    <source>
        <dbReference type="EMBL" id="MBF1164411.1"/>
    </source>
</evidence>
<dbReference type="InterPro" id="IPR004769">
    <property type="entry name" value="Pur_lyase"/>
</dbReference>
<dbReference type="NCBIfam" id="TIGR00928">
    <property type="entry name" value="purB"/>
    <property type="match status" value="1"/>
</dbReference>
<feature type="domain" description="Adenylosuccinate lyase PurB C-terminal" evidence="15">
    <location>
        <begin position="331"/>
        <end position="445"/>
    </location>
</feature>
<accession>A0A930BSD3</accession>
<comment type="function">
    <text evidence="9">Catalyzes two reactions in de novo purine nucleotide biosynthesis. Catalyzes the breakdown of 5-aminoimidazole- (N-succinylocarboxamide) ribotide (SAICAR or 2-[5-amino-1-(5-phospho-beta-D-ribosyl)imidazole-4-carboxamido]succinate) to 5-aminoimidazole-4-carboxamide ribotide (AICAR or 5-amino-1-(5-phospho-beta-D-ribosyl)imidazole-4-carboxamide) and fumarate, and of adenylosuccinate (ADS or N(6)-(1,2-dicarboxyethyl)-AMP) to adenosine monophosphate (AMP) and fumarate.</text>
</comment>
<dbReference type="CDD" id="cd01598">
    <property type="entry name" value="PurB"/>
    <property type="match status" value="1"/>
</dbReference>
<sequence>MTFNPLTALSPLDGRYAGKVDALREHFSEFGLIRARLKVEIEWLKALSAEPHFAEIAAFSPATVAELDALVANFGPEQAAEVKAIEATTNHDVKALEYWIKDKTKGNAEVVKVSEFIHFACTSEDINNLSHALMCKGAREQAMLPTLDKVIAKLTEMAHAYADVPMMSRTHGQPATPSTMGKEMANVAYRLQRARARIAAVELLGKINGAVGNYNAHLAAYPGYDWEGFAKRFVESLGLTFNPYTIQIEPHDALAELFDAFARANSILVDLDRDVWGYISLGFFKQKVKAGEIGSSTMPHKVNPIDFENSEGNLGLANAVLKHLAEKLPISRWQRDLTDSTVLRNMGVGLGYTLLGYDSLLKGLGKLEINADLMKADLDANWELLAEPIQTVMRRYAVPNAYEKLKELTRGTRVSREGMQAFVATLEIPEAAKAELLKLTPWDYTGKAAELARRI</sequence>
<evidence type="ECO:0000256" key="7">
    <source>
        <dbReference type="ARBA" id="ARBA00023239"/>
    </source>
</evidence>
<dbReference type="InterPro" id="IPR022761">
    <property type="entry name" value="Fumarate_lyase_N"/>
</dbReference>
<comment type="catalytic activity">
    <reaction evidence="8">
        <text>(2S)-2-[5-amino-1-(5-phospho-beta-D-ribosyl)imidazole-4-carboxamido]succinate = 5-amino-1-(5-phospho-beta-D-ribosyl)imidazole-4-carboxamide + fumarate</text>
        <dbReference type="Rhea" id="RHEA:23920"/>
        <dbReference type="ChEBI" id="CHEBI:29806"/>
        <dbReference type="ChEBI" id="CHEBI:58443"/>
        <dbReference type="ChEBI" id="CHEBI:58475"/>
        <dbReference type="EC" id="4.3.2.2"/>
    </reaction>
    <physiologicalReaction direction="left-to-right" evidence="8">
        <dbReference type="Rhea" id="RHEA:23921"/>
    </physiologicalReaction>
</comment>
<evidence type="ECO:0000256" key="4">
    <source>
        <dbReference type="ARBA" id="ARBA00012339"/>
    </source>
</evidence>
<evidence type="ECO:0000256" key="13">
    <source>
        <dbReference type="RuleBase" id="RU361172"/>
    </source>
</evidence>
<dbReference type="InterPro" id="IPR000362">
    <property type="entry name" value="Fumarate_lyase_fam"/>
</dbReference>
<dbReference type="NCBIfam" id="NF006764">
    <property type="entry name" value="PRK09285.1"/>
    <property type="match status" value="1"/>
</dbReference>
<evidence type="ECO:0000313" key="17">
    <source>
        <dbReference type="Proteomes" id="UP000718593"/>
    </source>
</evidence>
<comment type="caution">
    <text evidence="16">The sequence shown here is derived from an EMBL/GenBank/DDBJ whole genome shotgun (WGS) entry which is preliminary data.</text>
</comment>
<keyword evidence="6 13" id="KW-0658">Purine biosynthesis</keyword>
<proteinExistence type="inferred from homology"/>
<dbReference type="EC" id="4.3.2.2" evidence="4 12"/>
<name>A0A930BSD3_9RHOO</name>
<dbReference type="InterPro" id="IPR024083">
    <property type="entry name" value="Fumarase/histidase_N"/>
</dbReference>
<evidence type="ECO:0000256" key="10">
    <source>
        <dbReference type="ARBA" id="ARBA00030717"/>
    </source>
</evidence>
<dbReference type="Proteomes" id="UP000718593">
    <property type="component" value="Unassembled WGS sequence"/>
</dbReference>
<comment type="catalytic activity">
    <reaction evidence="11">
        <text>N(6)-(1,2-dicarboxyethyl)-AMP = fumarate + AMP</text>
        <dbReference type="Rhea" id="RHEA:16853"/>
        <dbReference type="ChEBI" id="CHEBI:29806"/>
        <dbReference type="ChEBI" id="CHEBI:57567"/>
        <dbReference type="ChEBI" id="CHEBI:456215"/>
        <dbReference type="EC" id="4.3.2.2"/>
    </reaction>
    <physiologicalReaction direction="left-to-right" evidence="11">
        <dbReference type="Rhea" id="RHEA:16854"/>
    </physiologicalReaction>
</comment>
<evidence type="ECO:0000256" key="5">
    <source>
        <dbReference type="ARBA" id="ARBA00017058"/>
    </source>
</evidence>
<evidence type="ECO:0000259" key="15">
    <source>
        <dbReference type="Pfam" id="PF08328"/>
    </source>
</evidence>
<dbReference type="PANTHER" id="PTHR43411">
    <property type="entry name" value="ADENYLOSUCCINATE LYASE"/>
    <property type="match status" value="1"/>
</dbReference>
<keyword evidence="7 13" id="KW-0456">Lyase</keyword>